<keyword evidence="4 7" id="KW-0863">Zinc-finger</keyword>
<dbReference type="GO" id="GO:0000978">
    <property type="term" value="F:RNA polymerase II cis-regulatory region sequence-specific DNA binding"/>
    <property type="evidence" value="ECO:0007669"/>
    <property type="project" value="TreeGrafter"/>
</dbReference>
<organism evidence="10 11">
    <name type="scientific">Macrostomum lignano</name>
    <dbReference type="NCBI Taxonomy" id="282301"/>
    <lineage>
        <taxon>Eukaryota</taxon>
        <taxon>Metazoa</taxon>
        <taxon>Spiralia</taxon>
        <taxon>Lophotrochozoa</taxon>
        <taxon>Platyhelminthes</taxon>
        <taxon>Rhabditophora</taxon>
        <taxon>Macrostomorpha</taxon>
        <taxon>Macrostomida</taxon>
        <taxon>Macrostomidae</taxon>
        <taxon>Macrostomum</taxon>
    </lineage>
</organism>
<keyword evidence="11" id="KW-1185">Reference proteome</keyword>
<feature type="domain" description="C2H2-type" evidence="9">
    <location>
        <begin position="88"/>
        <end position="115"/>
    </location>
</feature>
<dbReference type="PANTHER" id="PTHR45718">
    <property type="entry name" value="TRANSCRIPTIONAL ACTIVATOR CUBITUS INTERRUPTUS"/>
    <property type="match status" value="1"/>
</dbReference>
<evidence type="ECO:0000256" key="1">
    <source>
        <dbReference type="ARBA" id="ARBA00004123"/>
    </source>
</evidence>
<evidence type="ECO:0000256" key="6">
    <source>
        <dbReference type="ARBA" id="ARBA00023242"/>
    </source>
</evidence>
<dbReference type="GO" id="GO:0008270">
    <property type="term" value="F:zinc ion binding"/>
    <property type="evidence" value="ECO:0007669"/>
    <property type="project" value="UniProtKB-KW"/>
</dbReference>
<dbReference type="PANTHER" id="PTHR45718:SF4">
    <property type="entry name" value="TRANSCRIPTIONAL ACTIVATOR CUBITUS INTERRUPTUS"/>
    <property type="match status" value="1"/>
</dbReference>
<dbReference type="GO" id="GO:0000981">
    <property type="term" value="F:DNA-binding transcription factor activity, RNA polymerase II-specific"/>
    <property type="evidence" value="ECO:0007669"/>
    <property type="project" value="TreeGrafter"/>
</dbReference>
<evidence type="ECO:0000313" key="10">
    <source>
        <dbReference type="EMBL" id="PAA55926.1"/>
    </source>
</evidence>
<dbReference type="PROSITE" id="PS50157">
    <property type="entry name" value="ZINC_FINGER_C2H2_2"/>
    <property type="match status" value="2"/>
</dbReference>
<dbReference type="InterPro" id="IPR056436">
    <property type="entry name" value="Znf-C2H2_ZIC1-5/GLI1-3-like"/>
</dbReference>
<comment type="caution">
    <text evidence="10">The sequence shown here is derived from an EMBL/GenBank/DDBJ whole genome shotgun (WGS) entry which is preliminary data.</text>
</comment>
<protein>
    <recommendedName>
        <fullName evidence="9">C2H2-type domain-containing protein</fullName>
    </recommendedName>
</protein>
<evidence type="ECO:0000259" key="9">
    <source>
        <dbReference type="PROSITE" id="PS50157"/>
    </source>
</evidence>
<gene>
    <name evidence="10" type="ORF">BOX15_Mlig027262g2</name>
</gene>
<evidence type="ECO:0000256" key="4">
    <source>
        <dbReference type="ARBA" id="ARBA00022771"/>
    </source>
</evidence>
<feature type="domain" description="C2H2-type" evidence="9">
    <location>
        <begin position="116"/>
        <end position="145"/>
    </location>
</feature>
<comment type="subcellular location">
    <subcellularLocation>
        <location evidence="1">Nucleus</location>
    </subcellularLocation>
</comment>
<dbReference type="InterPro" id="IPR043359">
    <property type="entry name" value="GLI-like"/>
</dbReference>
<dbReference type="Pfam" id="PF23561">
    <property type="entry name" value="zf-C2H2_15"/>
    <property type="match status" value="1"/>
</dbReference>
<dbReference type="PROSITE" id="PS00028">
    <property type="entry name" value="ZINC_FINGER_C2H2_1"/>
    <property type="match status" value="1"/>
</dbReference>
<dbReference type="InterPro" id="IPR013087">
    <property type="entry name" value="Znf_C2H2_type"/>
</dbReference>
<evidence type="ECO:0000256" key="7">
    <source>
        <dbReference type="PROSITE-ProRule" id="PRU00042"/>
    </source>
</evidence>
<dbReference type="STRING" id="282301.A0A267E3B6"/>
<dbReference type="OrthoDB" id="3214149at2759"/>
<dbReference type="GO" id="GO:0005634">
    <property type="term" value="C:nucleus"/>
    <property type="evidence" value="ECO:0007669"/>
    <property type="project" value="UniProtKB-SubCell"/>
</dbReference>
<dbReference type="Proteomes" id="UP000215902">
    <property type="component" value="Unassembled WGS sequence"/>
</dbReference>
<dbReference type="FunFam" id="3.30.160.60:FF:000031">
    <property type="entry name" value="GLI family zinc finger 3"/>
    <property type="match status" value="1"/>
</dbReference>
<evidence type="ECO:0000256" key="3">
    <source>
        <dbReference type="ARBA" id="ARBA00022737"/>
    </source>
</evidence>
<accession>A0A267E3B6</accession>
<keyword evidence="2" id="KW-0479">Metal-binding</keyword>
<dbReference type="Pfam" id="PF00096">
    <property type="entry name" value="zf-C2H2"/>
    <property type="match status" value="1"/>
</dbReference>
<dbReference type="SMART" id="SM00355">
    <property type="entry name" value="ZnF_C2H2"/>
    <property type="match status" value="3"/>
</dbReference>
<dbReference type="AlphaFoldDB" id="A0A267E3B6"/>
<name>A0A267E3B6_9PLAT</name>
<dbReference type="Gene3D" id="3.30.160.60">
    <property type="entry name" value="Classic Zinc Finger"/>
    <property type="match status" value="3"/>
</dbReference>
<reference evidence="10 11" key="1">
    <citation type="submission" date="2017-06" db="EMBL/GenBank/DDBJ databases">
        <title>A platform for efficient transgenesis in Macrostomum lignano, a flatworm model organism for stem cell research.</title>
        <authorList>
            <person name="Berezikov E."/>
        </authorList>
    </citation>
    <scope>NUCLEOTIDE SEQUENCE [LARGE SCALE GENOMIC DNA]</scope>
    <source>
        <strain evidence="10">DV1</strain>
        <tissue evidence="10">Whole organism</tissue>
    </source>
</reference>
<keyword evidence="5" id="KW-0862">Zinc</keyword>
<dbReference type="InterPro" id="IPR036236">
    <property type="entry name" value="Znf_C2H2_sf"/>
</dbReference>
<sequence length="280" mass="32917">MPAVQQLLLPTTKMTDRKLREARRTEEQPMMRLMMTRRPTGPVAKFWRRCAGGELWLQCGTNAELVEHVNDVHVKGSGDSKEFVCHWIGCSRNQKPFKALYMLNVHVRRHTGERPYRCTYPGCTKAYSRLENMKTHFRSHTGEKPYCCEEVLRQSLLKRFRPSQAPEPDSLCREAVPVPRRCGLRQAYTDPSSLRKHIKTVHGAEAYASKKIKGESWSSKAEENRLRRYGKLLEQRRRQRRRQQRRHPNEQHIGLDAQRRRQRCWMRRCQPDVGSSPVLS</sequence>
<feature type="region of interest" description="Disordered" evidence="8">
    <location>
        <begin position="228"/>
        <end position="257"/>
    </location>
</feature>
<evidence type="ECO:0000256" key="8">
    <source>
        <dbReference type="SAM" id="MobiDB-lite"/>
    </source>
</evidence>
<feature type="compositionally biased region" description="Basic residues" evidence="8">
    <location>
        <begin position="237"/>
        <end position="246"/>
    </location>
</feature>
<keyword evidence="6" id="KW-0539">Nucleus</keyword>
<proteinExistence type="predicted"/>
<dbReference type="EMBL" id="NIVC01002687">
    <property type="protein sequence ID" value="PAA55926.1"/>
    <property type="molecule type" value="Genomic_DNA"/>
</dbReference>
<keyword evidence="3" id="KW-0677">Repeat</keyword>
<evidence type="ECO:0000313" key="11">
    <source>
        <dbReference type="Proteomes" id="UP000215902"/>
    </source>
</evidence>
<evidence type="ECO:0000256" key="2">
    <source>
        <dbReference type="ARBA" id="ARBA00022723"/>
    </source>
</evidence>
<evidence type="ECO:0000256" key="5">
    <source>
        <dbReference type="ARBA" id="ARBA00022833"/>
    </source>
</evidence>
<dbReference type="SUPFAM" id="SSF57667">
    <property type="entry name" value="beta-beta-alpha zinc fingers"/>
    <property type="match status" value="1"/>
</dbReference>
<dbReference type="FunFam" id="3.30.160.60:FF:000048">
    <property type="entry name" value="GLI family zinc finger 3"/>
    <property type="match status" value="1"/>
</dbReference>